<keyword evidence="2" id="KW-1185">Reference proteome</keyword>
<dbReference type="EMBL" id="JAYLVJ010000006">
    <property type="protein sequence ID" value="MEO1753551.1"/>
    <property type="molecule type" value="Genomic_DNA"/>
</dbReference>
<evidence type="ECO:0000313" key="1">
    <source>
        <dbReference type="EMBL" id="MEO1753551.1"/>
    </source>
</evidence>
<proteinExistence type="predicted"/>
<evidence type="ECO:0000313" key="2">
    <source>
        <dbReference type="Proteomes" id="UP001462961"/>
    </source>
</evidence>
<comment type="caution">
    <text evidence="1">The sequence shown here is derived from an EMBL/GenBank/DDBJ whole genome shotgun (WGS) entry which is preliminary data.</text>
</comment>
<gene>
    <name evidence="1" type="ORF">VOI32_06390</name>
</gene>
<accession>A0ABV0DSX3</accession>
<sequence length="92" mass="9846">MRYDIRSGDHTTTGGVVFTPHRGDTLDGKELAYEGDVVKCFACGTNGRIVCIGERPHETGVSGKHSALSDDLCVCKCDPPPRLVASQHRSGC</sequence>
<name>A0ABV0DSX3_9BURK</name>
<reference evidence="1 2" key="1">
    <citation type="submission" date="2024-01" db="EMBL/GenBank/DDBJ databases">
        <title>The diversity of rhizobia nodulating Mimosa spp. in eleven states of Brazil covering several biomes is determined by host plant, location, and edaphic factors.</title>
        <authorList>
            <person name="Rouws L."/>
            <person name="Barauna A."/>
            <person name="Beukes C."/>
            <person name="De Faria S.M."/>
            <person name="Gross E."/>
            <person name="Dos Reis Junior F.B."/>
            <person name="Simon M."/>
            <person name="Maluk M."/>
            <person name="Odee D.W."/>
            <person name="Kenicer G."/>
            <person name="Young J.P.W."/>
            <person name="Reis V.M."/>
            <person name="Zilli J."/>
            <person name="James E.K."/>
        </authorList>
    </citation>
    <scope>NUCLEOTIDE SEQUENCE [LARGE SCALE GENOMIC DNA]</scope>
    <source>
        <strain evidence="1 2">JHI1651</strain>
    </source>
</reference>
<protein>
    <submittedName>
        <fullName evidence="1">PAAR domain-containing protein</fullName>
    </submittedName>
</protein>
<dbReference type="Proteomes" id="UP001462961">
    <property type="component" value="Unassembled WGS sequence"/>
</dbReference>
<organism evidence="1 2">
    <name type="scientific">Paraburkholderia caribensis</name>
    <dbReference type="NCBI Taxonomy" id="75105"/>
    <lineage>
        <taxon>Bacteria</taxon>
        <taxon>Pseudomonadati</taxon>
        <taxon>Pseudomonadota</taxon>
        <taxon>Betaproteobacteria</taxon>
        <taxon>Burkholderiales</taxon>
        <taxon>Burkholderiaceae</taxon>
        <taxon>Paraburkholderia</taxon>
    </lineage>
</organism>
<dbReference type="CDD" id="cd14744">
    <property type="entry name" value="PAAR_CT_2"/>
    <property type="match status" value="1"/>
</dbReference>